<reference evidence="2" key="1">
    <citation type="submission" date="2018-11" db="EMBL/GenBank/DDBJ databases">
        <authorList>
            <consortium name="Pathogen Informatics"/>
        </authorList>
    </citation>
    <scope>NUCLEOTIDE SEQUENCE</scope>
</reference>
<feature type="region of interest" description="Disordered" evidence="1">
    <location>
        <begin position="194"/>
        <end position="220"/>
    </location>
</feature>
<dbReference type="EMBL" id="CAAALY010015416">
    <property type="protein sequence ID" value="VEL12657.1"/>
    <property type="molecule type" value="Genomic_DNA"/>
</dbReference>
<evidence type="ECO:0000313" key="2">
    <source>
        <dbReference type="EMBL" id="VEL12657.1"/>
    </source>
</evidence>
<proteinExistence type="predicted"/>
<protein>
    <submittedName>
        <fullName evidence="2">Uncharacterized protein</fullName>
    </submittedName>
</protein>
<gene>
    <name evidence="2" type="ORF">PXEA_LOCUS6097</name>
</gene>
<accession>A0A3S5ACA7</accession>
<evidence type="ECO:0000256" key="1">
    <source>
        <dbReference type="SAM" id="MobiDB-lite"/>
    </source>
</evidence>
<comment type="caution">
    <text evidence="2">The sequence shown here is derived from an EMBL/GenBank/DDBJ whole genome shotgun (WGS) entry which is preliminary data.</text>
</comment>
<evidence type="ECO:0000313" key="3">
    <source>
        <dbReference type="Proteomes" id="UP000784294"/>
    </source>
</evidence>
<organism evidence="2 3">
    <name type="scientific">Protopolystoma xenopodis</name>
    <dbReference type="NCBI Taxonomy" id="117903"/>
    <lineage>
        <taxon>Eukaryota</taxon>
        <taxon>Metazoa</taxon>
        <taxon>Spiralia</taxon>
        <taxon>Lophotrochozoa</taxon>
        <taxon>Platyhelminthes</taxon>
        <taxon>Monogenea</taxon>
        <taxon>Polyopisthocotylea</taxon>
        <taxon>Polystomatidea</taxon>
        <taxon>Polystomatidae</taxon>
        <taxon>Protopolystoma</taxon>
    </lineage>
</organism>
<name>A0A3S5ACA7_9PLAT</name>
<dbReference type="AlphaFoldDB" id="A0A3S5ACA7"/>
<keyword evidence="3" id="KW-1185">Reference proteome</keyword>
<feature type="compositionally biased region" description="Low complexity" evidence="1">
    <location>
        <begin position="194"/>
        <end position="203"/>
    </location>
</feature>
<dbReference type="Proteomes" id="UP000784294">
    <property type="component" value="Unassembled WGS sequence"/>
</dbReference>
<sequence length="487" mass="53912">MVADGLFDKLTRSPTRGAQHKLAIVSSDCCLDRHFRLPRLPWRRALDCCPTEPCADYPAPRWTACFRCCAKTRAGSVNLPAIAMTVFLSSPPSPSQLGPKTTTPPISKIRIRNSDYLTDKGLRVSVRVWVAGCVGHLGRARLLLTCRVWEETGDRVELSKKRAKLNAFYACILDSRPVILYAQSLPHVDPPVPVDSSPASVPLQTRPTSPPMCQGPRASNERKDQCIFQSPADDFRFRSATMRHSFLYVLFPAPKFLFLLCSLRPSSPSHGHTYSTSSSSSSSSMSAPQYTTFARDLSIFAWTMHQGPTALSFYSSLARPSMTPSPSPYALPHSLSISLSPRPLPLKLPLLTDNSTLPSEANLLPTLQPRKYTCLTSHPILYPFLIYSLFLPTLFAALLNPDVFGFLFLSVTDDLPLSGNVKLVVVSTPTPQRMQYYRHHVMHIPRKAIRCTHGSPAEADNPITSCFLSAQPHSLNPVLEGRKSPTR</sequence>